<dbReference type="SUPFAM" id="SSF56784">
    <property type="entry name" value="HAD-like"/>
    <property type="match status" value="1"/>
</dbReference>
<keyword evidence="2" id="KW-1185">Reference proteome</keyword>
<name>A0A844H210_9RHOB</name>
<dbReference type="SUPFAM" id="SSF52266">
    <property type="entry name" value="SGNH hydrolase"/>
    <property type="match status" value="1"/>
</dbReference>
<dbReference type="Gene3D" id="3.40.50.1000">
    <property type="entry name" value="HAD superfamily/HAD-like"/>
    <property type="match status" value="1"/>
</dbReference>
<dbReference type="AlphaFoldDB" id="A0A844H210"/>
<evidence type="ECO:0000313" key="2">
    <source>
        <dbReference type="Proteomes" id="UP000442533"/>
    </source>
</evidence>
<comment type="caution">
    <text evidence="1">The sequence shown here is derived from an EMBL/GenBank/DDBJ whole genome shotgun (WGS) entry which is preliminary data.</text>
</comment>
<dbReference type="NCBIfam" id="TIGR01686">
    <property type="entry name" value="FkbH"/>
    <property type="match status" value="1"/>
</dbReference>
<proteinExistence type="predicted"/>
<reference evidence="1 2" key="1">
    <citation type="submission" date="2019-11" db="EMBL/GenBank/DDBJ databases">
        <authorList>
            <person name="Dong K."/>
        </authorList>
    </citation>
    <scope>NUCLEOTIDE SEQUENCE [LARGE SCALE GENOMIC DNA]</scope>
    <source>
        <strain evidence="1 2">JCM 17370</strain>
    </source>
</reference>
<evidence type="ECO:0000313" key="1">
    <source>
        <dbReference type="EMBL" id="MTH33291.1"/>
    </source>
</evidence>
<gene>
    <name evidence="1" type="ORF">GL279_01620</name>
</gene>
<dbReference type="Proteomes" id="UP000442533">
    <property type="component" value="Unassembled WGS sequence"/>
</dbReference>
<protein>
    <submittedName>
        <fullName evidence="1">Uncharacterized protein</fullName>
    </submittedName>
</protein>
<dbReference type="EMBL" id="WMIF01000001">
    <property type="protein sequence ID" value="MTH33291.1"/>
    <property type="molecule type" value="Genomic_DNA"/>
</dbReference>
<dbReference type="OrthoDB" id="323926at2"/>
<dbReference type="RefSeq" id="WP_155062857.1">
    <property type="nucleotide sequence ID" value="NZ_WMIF01000001.1"/>
</dbReference>
<dbReference type="InterPro" id="IPR036412">
    <property type="entry name" value="HAD-like_sf"/>
</dbReference>
<dbReference type="InterPro" id="IPR023214">
    <property type="entry name" value="HAD_sf"/>
</dbReference>
<dbReference type="InterPro" id="IPR010037">
    <property type="entry name" value="FkbH_domain"/>
</dbReference>
<accession>A0A844H210</accession>
<organism evidence="1 2">
    <name type="scientific">Paracoccus limosus</name>
    <dbReference type="NCBI Taxonomy" id="913252"/>
    <lineage>
        <taxon>Bacteria</taxon>
        <taxon>Pseudomonadati</taxon>
        <taxon>Pseudomonadota</taxon>
        <taxon>Alphaproteobacteria</taxon>
        <taxon>Rhodobacterales</taxon>
        <taxon>Paracoccaceae</taxon>
        <taxon>Paracoccus</taxon>
    </lineage>
</organism>
<sequence length="574" mass="65383">MSEQSFESIQAPVKLVIWDLDETFWSGTLSEEGIHTVEAHVQMIRTLVDRGIMCSICSKNDFAQAQAAVEALGIWDLFVFPHIAWSPKGQAIAQMIDEMGLRDENVLFLDDNHLNLEEATFFSPRLMVVDASKGGLTGLLDLPQLKGKDDRGHSRLAQYKVMEQKKDERENSGLSNAEFLRQSQIKIKIITDVENHMDRVLEILNRTNQLNFTKIRANSETERAALEELLAVSGMHAGLVHVQDRYGDYGVVGFFCVRTKFSGTAVHHFAFSCRTLNMGVEQWVWQHLNRPDFDVVGPVASKLTDHGEIDWITEVTDFETGTNQLEERRLCLVGGCDLLQVSFYCGTNRDEFVNKPDENGLLVRHDDVGFILNPRDKSLRHSFPLRHLVGQSYEDMLAFDASVKQADLVLLSLYFSVPSDLFFTYGGKEWGGEYWATIPPRRFKRLMKDPDLAARFAKEMFHRRLSLAERLELTRRCFARVDSLRLPEAPLFILSAASEHGEQAQRTHEIRVAYNAMCRDFCDVTPNTHFIDVDRLLSPDEFVDSDHYTRTGYFKVAEFVNSFAAKQPAQEQAA</sequence>